<evidence type="ECO:0000256" key="2">
    <source>
        <dbReference type="SAM" id="MobiDB-lite"/>
    </source>
</evidence>
<evidence type="ECO:0000256" key="1">
    <source>
        <dbReference type="SAM" id="Coils"/>
    </source>
</evidence>
<keyword evidence="4" id="KW-1185">Reference proteome</keyword>
<sequence length="366" mass="41419">MSLLELNEKICEHLDAIGQLPMSVSDDAQFHVKKAMYYFGEQQKLLARTTELKDRSLCMERIKRVAEMTKAVVLAGLTKDAESLFSELASKELSIERLTQQRATSSEDSAQLAKQYEDYRRHCDLLNGIKERQEKIIEDLRKDGERLTSELISRESALMELKKSGESLASQLASQKQIIAELREKCKNYSEEAKECSKRCTELAAVIESHESSLAKLTSDLASKEKIIADLEAHCTKNSEEDDLYRVRSWKQKQEKIADLWRDYQCRGLISGNFPIILRRFPICVQNTSKQNTRLKPSDAATTSALATPVAQDEESDSEEEIDATGVDEENIELVMSQAQVSRSKAIRALKNANNDIVNAIMELTF</sequence>
<dbReference type="Gene3D" id="1.10.8.10">
    <property type="entry name" value="DNA helicase RuvA subunit, C-terminal domain"/>
    <property type="match status" value="1"/>
</dbReference>
<feature type="region of interest" description="Disordered" evidence="2">
    <location>
        <begin position="292"/>
        <end position="325"/>
    </location>
</feature>
<feature type="domain" description="Nascent polypeptide-associated complex subunit alpha-like UBA" evidence="3">
    <location>
        <begin position="326"/>
        <end position="365"/>
    </location>
</feature>
<evidence type="ECO:0000313" key="4">
    <source>
        <dbReference type="Proteomes" id="UP000095287"/>
    </source>
</evidence>
<dbReference type="CDD" id="cd14358">
    <property type="entry name" value="UBA_NAC_euk"/>
    <property type="match status" value="1"/>
</dbReference>
<feature type="compositionally biased region" description="Polar residues" evidence="2">
    <location>
        <begin position="292"/>
        <end position="306"/>
    </location>
</feature>
<dbReference type="PANTHER" id="PTHR21713">
    <property type="entry name" value="NASCENT POLYPEPTIDE ASSOCIATED COMPLEX ALPHA SUBUNIT-RELATED"/>
    <property type="match status" value="1"/>
</dbReference>
<accession>A0A1I7ZD95</accession>
<name>A0A1I7ZD95_9BILA</name>
<keyword evidence="1" id="KW-0175">Coiled coil</keyword>
<dbReference type="GO" id="GO:0005854">
    <property type="term" value="C:nascent polypeptide-associated complex"/>
    <property type="evidence" value="ECO:0007669"/>
    <property type="project" value="InterPro"/>
</dbReference>
<proteinExistence type="predicted"/>
<dbReference type="WBParaSite" id="L893_g25233.t1">
    <property type="protein sequence ID" value="L893_g25233.t1"/>
    <property type="gene ID" value="L893_g25233"/>
</dbReference>
<protein>
    <submittedName>
        <fullName evidence="5">HYPK_UBA domain-containing protein</fullName>
    </submittedName>
</protein>
<dbReference type="InterPro" id="IPR044034">
    <property type="entry name" value="NAC-like_UBA"/>
</dbReference>
<dbReference type="FunFam" id="1.10.8.10:FF:000006">
    <property type="entry name" value="Putative nascent polypeptide-associated complex subunit alpha"/>
    <property type="match status" value="1"/>
</dbReference>
<feature type="coiled-coil region" evidence="1">
    <location>
        <begin position="130"/>
        <end position="234"/>
    </location>
</feature>
<dbReference type="Proteomes" id="UP000095287">
    <property type="component" value="Unplaced"/>
</dbReference>
<organism evidence="4 5">
    <name type="scientific">Steinernema glaseri</name>
    <dbReference type="NCBI Taxonomy" id="37863"/>
    <lineage>
        <taxon>Eukaryota</taxon>
        <taxon>Metazoa</taxon>
        <taxon>Ecdysozoa</taxon>
        <taxon>Nematoda</taxon>
        <taxon>Chromadorea</taxon>
        <taxon>Rhabditida</taxon>
        <taxon>Tylenchina</taxon>
        <taxon>Panagrolaimomorpha</taxon>
        <taxon>Strongyloidoidea</taxon>
        <taxon>Steinernematidae</taxon>
        <taxon>Steinernema</taxon>
    </lineage>
</organism>
<dbReference type="InterPro" id="IPR016641">
    <property type="entry name" value="EGD2/NACA0like"/>
</dbReference>
<evidence type="ECO:0000259" key="3">
    <source>
        <dbReference type="Pfam" id="PF19026"/>
    </source>
</evidence>
<dbReference type="AlphaFoldDB" id="A0A1I7ZD95"/>
<reference evidence="5" key="1">
    <citation type="submission" date="2016-11" db="UniProtKB">
        <authorList>
            <consortium name="WormBaseParasite"/>
        </authorList>
    </citation>
    <scope>IDENTIFICATION</scope>
</reference>
<feature type="compositionally biased region" description="Acidic residues" evidence="2">
    <location>
        <begin position="312"/>
        <end position="325"/>
    </location>
</feature>
<evidence type="ECO:0000313" key="5">
    <source>
        <dbReference type="WBParaSite" id="L893_g25233.t1"/>
    </source>
</evidence>
<dbReference type="Pfam" id="PF19026">
    <property type="entry name" value="UBA_HYPK"/>
    <property type="match status" value="1"/>
</dbReference>